<dbReference type="PROSITE" id="PS51257">
    <property type="entry name" value="PROKAR_LIPOPROTEIN"/>
    <property type="match status" value="1"/>
</dbReference>
<dbReference type="KEGG" id="dge:Dgeo_2644"/>
<proteinExistence type="predicted"/>
<sequence>MMNKVPAARVVLSSVGLLGLTLALSACGSSTPAAQTSTAEAAPTFNYDGQDHSWSSSDAQGVLQPLTISQGDNTLSYENWTSATNGWGPIERNRSNGEKNAGDGRTLTIGGQTYATGFGVHAGSSMTFSLAGQCQTFTAQVGIDDEVGNRGSVVFQVFADGTKVYDSGVLRGTDAPKTLSVSVAGKQELRLVVTDAGDGISYDHADWANPKLLNCTPTSSTVPAPTPAPGEVTYSGPITITKGGTYSGNWESTTTSPAVLIKTSDPVIIENANIRGRGDLISGFRYRLTVRNVRGYGLNPNVAGKTVGKAVNAEENYSLRIENSYFENTRGIYVRQFFGDPNKGETIKILRNKFRNINGLKSDGAGGYTTESDIVQFLLFNNVTRIQNAEIAWNEVINEPFKSRTEENINMFKSSGTPNSPILIHDNYIQGAYPINPDTTTSYPGGGILLGDGKVTDPLDLGYTRVYNNQIVSTTNHGLAIAGGTDNQVYNNRVISSGRLPDGRRIPAANVGLYVWDAAGGAAQVPSTFNKNVMRDNVVGWTRVSATGTTSNSVSWFPNCTTNGTVCTGNQNIGTVTLEIERQEYQRWLDKLASAGVKVGP</sequence>
<feature type="signal peptide" evidence="1">
    <location>
        <begin position="1"/>
        <end position="28"/>
    </location>
</feature>
<dbReference type="Proteomes" id="UP000002431">
    <property type="component" value="Plasmid pDGEO01"/>
</dbReference>
<gene>
    <name evidence="3" type="ordered locus">Dgeo_2644</name>
</gene>
<evidence type="ECO:0000313" key="3">
    <source>
        <dbReference type="EMBL" id="ABF44077.1"/>
    </source>
</evidence>
<dbReference type="CAZy" id="CBM51">
    <property type="family name" value="Carbohydrate-Binding Module Family 51"/>
</dbReference>
<dbReference type="Gene3D" id="2.60.120.1060">
    <property type="entry name" value="NPCBM/NEW2 domain"/>
    <property type="match status" value="1"/>
</dbReference>
<keyword evidence="3" id="KW-0614">Plasmid</keyword>
<dbReference type="AlphaFoldDB" id="Q1J357"/>
<keyword evidence="4" id="KW-1185">Reference proteome</keyword>
<dbReference type="SMART" id="SM00776">
    <property type="entry name" value="NPCBM"/>
    <property type="match status" value="1"/>
</dbReference>
<dbReference type="SUPFAM" id="SSF49785">
    <property type="entry name" value="Galactose-binding domain-like"/>
    <property type="match status" value="1"/>
</dbReference>
<dbReference type="InterPro" id="IPR013222">
    <property type="entry name" value="Glyco_hyd_98_carb-bd"/>
</dbReference>
<evidence type="ECO:0000259" key="2">
    <source>
        <dbReference type="SMART" id="SM00776"/>
    </source>
</evidence>
<dbReference type="InterPro" id="IPR038637">
    <property type="entry name" value="NPCBM_sf"/>
</dbReference>
<organism evidence="3 4">
    <name type="scientific">Deinococcus geothermalis (strain DSM 11300 / CIP 105573 / AG-3a)</name>
    <dbReference type="NCBI Taxonomy" id="319795"/>
    <lineage>
        <taxon>Bacteria</taxon>
        <taxon>Thermotogati</taxon>
        <taxon>Deinococcota</taxon>
        <taxon>Deinococci</taxon>
        <taxon>Deinococcales</taxon>
        <taxon>Deinococcaceae</taxon>
        <taxon>Deinococcus</taxon>
    </lineage>
</organism>
<keyword evidence="1" id="KW-0732">Signal</keyword>
<dbReference type="InterPro" id="IPR008979">
    <property type="entry name" value="Galactose-bd-like_sf"/>
</dbReference>
<evidence type="ECO:0000313" key="4">
    <source>
        <dbReference type="Proteomes" id="UP000002431"/>
    </source>
</evidence>
<keyword evidence="3" id="KW-0378">Hydrolase</keyword>
<evidence type="ECO:0000256" key="1">
    <source>
        <dbReference type="SAM" id="SignalP"/>
    </source>
</evidence>
<dbReference type="EMBL" id="CP000358">
    <property type="protein sequence ID" value="ABF44077.1"/>
    <property type="molecule type" value="Genomic_DNA"/>
</dbReference>
<accession>Q1J357</accession>
<dbReference type="GO" id="GO:0016787">
    <property type="term" value="F:hydrolase activity"/>
    <property type="evidence" value="ECO:0007669"/>
    <property type="project" value="UniProtKB-KW"/>
</dbReference>
<dbReference type="RefSeq" id="WP_011525925.1">
    <property type="nucleotide sequence ID" value="NC_008010.2"/>
</dbReference>
<dbReference type="HOGENOM" id="CLU_450358_0_0_0"/>
<dbReference type="eggNOG" id="COG3250">
    <property type="taxonomic scope" value="Bacteria"/>
</dbReference>
<dbReference type="SUPFAM" id="SSF51126">
    <property type="entry name" value="Pectin lyase-like"/>
    <property type="match status" value="1"/>
</dbReference>
<dbReference type="Pfam" id="PF08305">
    <property type="entry name" value="NPCBM"/>
    <property type="match status" value="1"/>
</dbReference>
<reference evidence="3" key="1">
    <citation type="submission" date="2006-04" db="EMBL/GenBank/DDBJ databases">
        <title>Complete sequence of plasmid1 pDGEO01 of Deinococcus geothermalis DSM 11300.</title>
        <authorList>
            <consortium name="US DOE Joint Genome Institute"/>
            <person name="Copeland A."/>
            <person name="Lucas S."/>
            <person name="Lapidus A."/>
            <person name="Barry K."/>
            <person name="Detter J.C."/>
            <person name="Glavina del Rio T."/>
            <person name="Hammon N."/>
            <person name="Israni S."/>
            <person name="Dalin E."/>
            <person name="Tice H."/>
            <person name="Pitluck S."/>
            <person name="Brettin T."/>
            <person name="Bruce D."/>
            <person name="Han C."/>
            <person name="Tapia R."/>
            <person name="Saunders E."/>
            <person name="Gilna P."/>
            <person name="Schmutz J."/>
            <person name="Larimer F."/>
            <person name="Land M."/>
            <person name="Hauser L."/>
            <person name="Kyrpides N."/>
            <person name="Kim E."/>
            <person name="Daly M.J."/>
            <person name="Fredrickson J.K."/>
            <person name="Makarova K.S."/>
            <person name="Gaidamakova E.K."/>
            <person name="Zhai M."/>
            <person name="Richardson P."/>
        </authorList>
    </citation>
    <scope>NUCLEOTIDE SEQUENCE</scope>
    <source>
        <strain evidence="3">DSM 11300</strain>
        <plasmid evidence="3">pDGEO01</plasmid>
    </source>
</reference>
<name>Q1J357_DEIGD</name>
<feature type="chain" id="PRO_5004192097" evidence="1">
    <location>
        <begin position="29"/>
        <end position="601"/>
    </location>
</feature>
<dbReference type="SMART" id="SM00710">
    <property type="entry name" value="PbH1"/>
    <property type="match status" value="5"/>
</dbReference>
<protein>
    <submittedName>
        <fullName evidence="3">Glycosyl hydrolase family 98, putative carbohydrate binding module</fullName>
    </submittedName>
</protein>
<dbReference type="InterPro" id="IPR006626">
    <property type="entry name" value="PbH1"/>
</dbReference>
<dbReference type="InterPro" id="IPR011050">
    <property type="entry name" value="Pectin_lyase_fold/virulence"/>
</dbReference>
<feature type="domain" description="Glycosyl hydrolase family 98 putative carbohydrate-binding module" evidence="2">
    <location>
        <begin position="69"/>
        <end position="214"/>
    </location>
</feature>
<geneLocation type="plasmid" evidence="3 4">
    <name>pDGEO01</name>
</geneLocation>